<dbReference type="AlphaFoldDB" id="A8B892"/>
<dbReference type="VEuPathDB" id="GiardiaDB:GL50803_16426"/>
<proteinExistence type="predicted"/>
<comment type="caution">
    <text evidence="1">The sequence shown here is derived from an EMBL/GenBank/DDBJ whole genome shotgun (WGS) entry which is preliminary data.</text>
</comment>
<dbReference type="EMBL" id="AACB03000001">
    <property type="protein sequence ID" value="KAE8305322.1"/>
    <property type="molecule type" value="Genomic_DNA"/>
</dbReference>
<accession>A8B892</accession>
<reference evidence="1 2" key="1">
    <citation type="journal article" date="2007" name="Science">
        <title>Genomic minimalism in the early diverging intestinal parasite Giardia lamblia.</title>
        <authorList>
            <person name="Morrison H.G."/>
            <person name="McArthur A.G."/>
            <person name="Gillin F.D."/>
            <person name="Aley S.B."/>
            <person name="Adam R.D."/>
            <person name="Olsen G.J."/>
            <person name="Best A.A."/>
            <person name="Cande W.Z."/>
            <person name="Chen F."/>
            <person name="Cipriano M.J."/>
            <person name="Davids B.J."/>
            <person name="Dawson S.C."/>
            <person name="Elmendorf H.G."/>
            <person name="Hehl A.B."/>
            <person name="Holder M.E."/>
            <person name="Huse S.M."/>
            <person name="Kim U.U."/>
            <person name="Lasek-Nesselquist E."/>
            <person name="Manning G."/>
            <person name="Nigam A."/>
            <person name="Nixon J.E."/>
            <person name="Palm D."/>
            <person name="Passamaneck N.E."/>
            <person name="Prabhu A."/>
            <person name="Reich C.I."/>
            <person name="Reiner D.S."/>
            <person name="Samuelson J."/>
            <person name="Svard S.G."/>
            <person name="Sogin M.L."/>
        </authorList>
    </citation>
    <scope>NUCLEOTIDE SEQUENCE [LARGE SCALE GENOMIC DNA]</scope>
    <source>
        <strain evidence="1 2">WB C6</strain>
    </source>
</reference>
<dbReference type="RefSeq" id="XP_001708972.1">
    <property type="nucleotide sequence ID" value="XM_001708920.1"/>
</dbReference>
<name>A8B892_GIAIC</name>
<protein>
    <submittedName>
        <fullName evidence="1">Uncharacterized protein</fullName>
    </submittedName>
</protein>
<dbReference type="Proteomes" id="UP000001548">
    <property type="component" value="Unassembled WGS sequence"/>
</dbReference>
<organism evidence="1 2">
    <name type="scientific">Giardia intestinalis (strain ATCC 50803 / WB clone C6)</name>
    <name type="common">Giardia lamblia</name>
    <dbReference type="NCBI Taxonomy" id="184922"/>
    <lineage>
        <taxon>Eukaryota</taxon>
        <taxon>Metamonada</taxon>
        <taxon>Diplomonadida</taxon>
        <taxon>Hexamitidae</taxon>
        <taxon>Giardiinae</taxon>
        <taxon>Giardia</taxon>
    </lineage>
</organism>
<evidence type="ECO:0000313" key="2">
    <source>
        <dbReference type="Proteomes" id="UP000001548"/>
    </source>
</evidence>
<dbReference type="KEGG" id="gla:GL50803_0016426"/>
<sequence length="529" mass="58731">MADVSFLEPYKELLVSDDIISNADELDLVVLPLYDESDAKYYRNIIEGFCRMQEYTDFWKTMKVLRNQVFALTKKCDPTKEDILFPKDSLVFPSSLLDPMRSCMTPRFPNVRFKNLDGTASYVIQLTDLTTWGNAASQCNGAALVKNSVDTVPAPIFKIIDGKATHWRTGDYLPEYMTDALFLLDEARISVSTVEKESCGVDDLDSPLFVGGELHYRIVLTVNKLCSENRMFEESYGVACIGSFCLESSELIRPNTIVKMDDGVYVATLSPTDKDDLAHFQISLTTSSIALLRTVPVLSDAPSAGIDGKGIDIEILDSIPLNGSLYHMAIIAGSSAPRNILPSRKVDLKIALRPSKSVEPLPVKDFMIQDTISMFKHSDITEVLKYGCGHYMTPNYGAQLLRLPVECFFGTGMCATSQHIRLTVHVIALMLALISVIIMLVYIVGKLIAIRRLKAASRKQEADTGIVLRHSVTKTSRSALKRVVRESQRIHANHLDRKRMALKAAISNAGPMSLRDASAILDVFSLNNQ</sequence>
<dbReference type="OMA" id="WRTGDYL"/>
<dbReference type="GeneID" id="5701890"/>
<evidence type="ECO:0000313" key="1">
    <source>
        <dbReference type="EMBL" id="KAE8305322.1"/>
    </source>
</evidence>
<gene>
    <name evidence="1" type="ORF">GL50803_0016426</name>
</gene>
<keyword evidence="2" id="KW-1185">Reference proteome</keyword>
<dbReference type="HOGENOM" id="CLU_515317_0_0_1"/>